<evidence type="ECO:0000256" key="1">
    <source>
        <dbReference type="ARBA" id="ARBA00004651"/>
    </source>
</evidence>
<reference evidence="7" key="1">
    <citation type="submission" date="2020-02" db="EMBL/GenBank/DDBJ databases">
        <title>Bacillus sedimentmangrovi sp. nov., isolated from sediment of the mangrove ecosystem.</title>
        <authorList>
            <person name="Liu G."/>
        </authorList>
    </citation>
    <scope>NUCLEOTIDE SEQUENCE [LARGE SCALE GENOMIC DNA]</scope>
    <source>
        <strain evidence="7">SgZ-7</strain>
    </source>
</reference>
<dbReference type="EMBL" id="JAAIUV010000029">
    <property type="protein sequence ID" value="NEX80071.1"/>
    <property type="molecule type" value="Genomic_DNA"/>
</dbReference>
<dbReference type="GO" id="GO:0006629">
    <property type="term" value="P:lipid metabolic process"/>
    <property type="evidence" value="ECO:0007669"/>
    <property type="project" value="UniProtKB-KW"/>
</dbReference>
<feature type="transmembrane region" description="Helical" evidence="6">
    <location>
        <begin position="235"/>
        <end position="261"/>
    </location>
</feature>
<feature type="transmembrane region" description="Helical" evidence="6">
    <location>
        <begin position="161"/>
        <end position="180"/>
    </location>
</feature>
<dbReference type="Pfam" id="PF03706">
    <property type="entry name" value="LPG_synthase_TM"/>
    <property type="match status" value="1"/>
</dbReference>
<dbReference type="PANTHER" id="PTHR39087:SF2">
    <property type="entry name" value="UPF0104 MEMBRANE PROTEIN MJ1595"/>
    <property type="match status" value="1"/>
</dbReference>
<keyword evidence="5 6" id="KW-0472">Membrane</keyword>
<keyword evidence="6" id="KW-0443">Lipid metabolism</keyword>
<dbReference type="Proteomes" id="UP000481621">
    <property type="component" value="Unassembled WGS sequence"/>
</dbReference>
<dbReference type="GO" id="GO:0050071">
    <property type="term" value="F:phosphatidylglycerol lysyltransferase activity"/>
    <property type="evidence" value="ECO:0007669"/>
    <property type="project" value="UniProtKB-EC"/>
</dbReference>
<dbReference type="GO" id="GO:0005886">
    <property type="term" value="C:plasma membrane"/>
    <property type="evidence" value="ECO:0007669"/>
    <property type="project" value="UniProtKB-SubCell"/>
</dbReference>
<keyword evidence="6" id="KW-0046">Antibiotic resistance</keyword>
<feature type="transmembrane region" description="Helical" evidence="6">
    <location>
        <begin position="125"/>
        <end position="149"/>
    </location>
</feature>
<keyword evidence="6" id="KW-0808">Transferase</keyword>
<keyword evidence="8" id="KW-1185">Reference proteome</keyword>
<dbReference type="EC" id="2.3.2.3" evidence="6"/>
<sequence>MVINKKKILKTTKFLFPLFLLLLATYEIKKFISQVDLQLLEKELEKLDVWMVLFVLVVNFAAFLPILNYDVALIKILKARISKKELLEKSLIANSFSNFIGFGGLVGAMLRTYFFHEHEQDKRKLITVIASISLFYLTGMSVLSWIVAIEFPQFPLFTDSRWIYFAVIAICLYLPLILFIQRMNAKKGQFVAIHAVESLKLIIISFIEWSAIFFSIFFLTKILDFDVMLSDLLPVYVAAACVGIISMIPGGLGSFDLVFIWGMQDLQIADEKVLILLLFYRIGYYFVPFIIGFILLIKYYWKKWNSHGMIYR</sequence>
<evidence type="ECO:0000256" key="2">
    <source>
        <dbReference type="ARBA" id="ARBA00022475"/>
    </source>
</evidence>
<comment type="function">
    <text evidence="6">Catalyzes the transfer of a lysyl group from L-lysyl-tRNA(Lys) to membrane-bound phosphatidylglycerol (PG), which produces lysylphosphatidylglycerol (LPG), a major component of the bacterial membrane with a positive net charge. LPG synthesis contributes to bacterial virulence as it is involved in the resistance mechanism against cationic antimicrobial peptides (CAMP) produces by the host's immune system (defensins, cathelicidins) and by the competing microorganisms.</text>
</comment>
<protein>
    <recommendedName>
        <fullName evidence="6">Phosphatidylglycerol lysyltransferase</fullName>
        <ecNumber evidence="6">2.3.2.3</ecNumber>
    </recommendedName>
    <alternativeName>
        <fullName evidence="6">Lysylphosphatidylglycerol synthase</fullName>
    </alternativeName>
</protein>
<comment type="caution">
    <text evidence="7">The sequence shown here is derived from an EMBL/GenBank/DDBJ whole genome shotgun (WGS) entry which is preliminary data.</text>
</comment>
<dbReference type="InterPro" id="IPR022791">
    <property type="entry name" value="L-PG_synthase/AglD"/>
</dbReference>
<feature type="transmembrane region" description="Helical" evidence="6">
    <location>
        <begin position="201"/>
        <end position="223"/>
    </location>
</feature>
<evidence type="ECO:0000313" key="7">
    <source>
        <dbReference type="EMBL" id="NEX80071.1"/>
    </source>
</evidence>
<keyword evidence="3 6" id="KW-0812">Transmembrane</keyword>
<dbReference type="PANTHER" id="PTHR39087">
    <property type="entry name" value="UPF0104 MEMBRANE PROTEIN MJ1595"/>
    <property type="match status" value="1"/>
</dbReference>
<keyword evidence="2" id="KW-1003">Cell membrane</keyword>
<dbReference type="AlphaFoldDB" id="A0A6B3TVT7"/>
<evidence type="ECO:0000256" key="4">
    <source>
        <dbReference type="ARBA" id="ARBA00022989"/>
    </source>
</evidence>
<feature type="transmembrane region" description="Helical" evidence="6">
    <location>
        <begin position="49"/>
        <end position="74"/>
    </location>
</feature>
<comment type="catalytic activity">
    <reaction evidence="6">
        <text>L-lysyl-tRNA(Lys) + a 1,2-diacyl-sn-glycero-3-phospho-(1'-sn-glycerol) = a 1,2-diacyl-sn-glycero-3-phospho-1'-(3'-O-L-lysyl)-sn-glycerol + tRNA(Lys)</text>
        <dbReference type="Rhea" id="RHEA:10668"/>
        <dbReference type="Rhea" id="RHEA-COMP:9696"/>
        <dbReference type="Rhea" id="RHEA-COMP:9697"/>
        <dbReference type="ChEBI" id="CHEBI:64716"/>
        <dbReference type="ChEBI" id="CHEBI:75792"/>
        <dbReference type="ChEBI" id="CHEBI:78442"/>
        <dbReference type="ChEBI" id="CHEBI:78529"/>
        <dbReference type="EC" id="2.3.2.3"/>
    </reaction>
</comment>
<comment type="similarity">
    <text evidence="6">Belongs to the LPG synthase family.</text>
</comment>
<evidence type="ECO:0000313" key="8">
    <source>
        <dbReference type="Proteomes" id="UP000481621"/>
    </source>
</evidence>
<feature type="transmembrane region" description="Helical" evidence="6">
    <location>
        <begin position="273"/>
        <end position="301"/>
    </location>
</feature>
<dbReference type="GO" id="GO:0046677">
    <property type="term" value="P:response to antibiotic"/>
    <property type="evidence" value="ECO:0007669"/>
    <property type="project" value="UniProtKB-KW"/>
</dbReference>
<evidence type="ECO:0000256" key="5">
    <source>
        <dbReference type="ARBA" id="ARBA00023136"/>
    </source>
</evidence>
<gene>
    <name evidence="6" type="primary">mprF</name>
    <name evidence="7" type="ORF">G4Z05_14515</name>
</gene>
<accession>A0A6B3TVT7</accession>
<evidence type="ECO:0000256" key="3">
    <source>
        <dbReference type="ARBA" id="ARBA00022692"/>
    </source>
</evidence>
<proteinExistence type="inferred from homology"/>
<evidence type="ECO:0000256" key="6">
    <source>
        <dbReference type="RuleBase" id="RU363042"/>
    </source>
</evidence>
<comment type="subcellular location">
    <subcellularLocation>
        <location evidence="1 6">Cell membrane</location>
        <topology evidence="1 6">Multi-pass membrane protein</topology>
    </subcellularLocation>
</comment>
<keyword evidence="4 6" id="KW-1133">Transmembrane helix</keyword>
<dbReference type="RefSeq" id="WP_163252538.1">
    <property type="nucleotide sequence ID" value="NZ_JAAIUV010000029.1"/>
</dbReference>
<name>A0A6B3TVT7_9BACI</name>
<organism evidence="7 8">
    <name type="scientific">Neobacillus thermocopriae</name>
    <dbReference type="NCBI Taxonomy" id="1215031"/>
    <lineage>
        <taxon>Bacteria</taxon>
        <taxon>Bacillati</taxon>
        <taxon>Bacillota</taxon>
        <taxon>Bacilli</taxon>
        <taxon>Bacillales</taxon>
        <taxon>Bacillaceae</taxon>
        <taxon>Neobacillus</taxon>
    </lineage>
</organism>